<evidence type="ECO:0000256" key="11">
    <source>
        <dbReference type="RuleBase" id="RU365090"/>
    </source>
</evidence>
<dbReference type="GO" id="GO:0005829">
    <property type="term" value="C:cytosol"/>
    <property type="evidence" value="ECO:0007669"/>
    <property type="project" value="TreeGrafter"/>
</dbReference>
<organism evidence="13 14">
    <name type="scientific">Ignatzschineria ureiclastica</name>
    <dbReference type="NCBI Taxonomy" id="472582"/>
    <lineage>
        <taxon>Bacteria</taxon>
        <taxon>Pseudomonadati</taxon>
        <taxon>Pseudomonadota</taxon>
        <taxon>Gammaproteobacteria</taxon>
        <taxon>Cardiobacteriales</taxon>
        <taxon>Ignatzschineriaceae</taxon>
        <taxon>Ignatzschineria</taxon>
    </lineage>
</organism>
<keyword evidence="9 11" id="KW-0501">Molybdenum cofactor biosynthesis</keyword>
<keyword evidence="14" id="KW-1185">Reference proteome</keyword>
<protein>
    <recommendedName>
        <fullName evidence="11">Molybdopterin molybdenumtransferase</fullName>
        <ecNumber evidence="11">2.10.1.1</ecNumber>
    </recommendedName>
</protein>
<evidence type="ECO:0000256" key="6">
    <source>
        <dbReference type="ARBA" id="ARBA00022679"/>
    </source>
</evidence>
<dbReference type="Gene3D" id="2.40.340.10">
    <property type="entry name" value="MoeA, C-terminal, domain IV"/>
    <property type="match status" value="1"/>
</dbReference>
<dbReference type="Gene3D" id="3.40.980.10">
    <property type="entry name" value="MoaB/Mog-like domain"/>
    <property type="match status" value="1"/>
</dbReference>
<dbReference type="InterPro" id="IPR001453">
    <property type="entry name" value="MoaB/Mog_dom"/>
</dbReference>
<evidence type="ECO:0000256" key="8">
    <source>
        <dbReference type="ARBA" id="ARBA00022842"/>
    </source>
</evidence>
<evidence type="ECO:0000256" key="7">
    <source>
        <dbReference type="ARBA" id="ARBA00022723"/>
    </source>
</evidence>
<dbReference type="InterPro" id="IPR036688">
    <property type="entry name" value="MoeA_C_domain_IV_sf"/>
</dbReference>
<proteinExistence type="inferred from homology"/>
<dbReference type="GO" id="GO:0061599">
    <property type="term" value="F:molybdopterin molybdotransferase activity"/>
    <property type="evidence" value="ECO:0007669"/>
    <property type="project" value="UniProtKB-UniRule"/>
</dbReference>
<comment type="cofactor">
    <cofactor evidence="1 11">
        <name>Mg(2+)</name>
        <dbReference type="ChEBI" id="CHEBI:18420"/>
    </cofactor>
</comment>
<evidence type="ECO:0000256" key="5">
    <source>
        <dbReference type="ARBA" id="ARBA00022505"/>
    </source>
</evidence>
<dbReference type="CDD" id="cd00887">
    <property type="entry name" value="MoeA"/>
    <property type="match status" value="1"/>
</dbReference>
<dbReference type="SUPFAM" id="SSF53218">
    <property type="entry name" value="Molybdenum cofactor biosynthesis proteins"/>
    <property type="match status" value="1"/>
</dbReference>
<dbReference type="EC" id="2.10.1.1" evidence="11"/>
<accession>A0A2U2AF84</accession>
<evidence type="ECO:0000313" key="13">
    <source>
        <dbReference type="EMBL" id="PWD81310.1"/>
    </source>
</evidence>
<comment type="catalytic activity">
    <reaction evidence="10">
        <text>adenylyl-molybdopterin + molybdate = Mo-molybdopterin + AMP + H(+)</text>
        <dbReference type="Rhea" id="RHEA:35047"/>
        <dbReference type="ChEBI" id="CHEBI:15378"/>
        <dbReference type="ChEBI" id="CHEBI:36264"/>
        <dbReference type="ChEBI" id="CHEBI:62727"/>
        <dbReference type="ChEBI" id="CHEBI:71302"/>
        <dbReference type="ChEBI" id="CHEBI:456215"/>
        <dbReference type="EC" id="2.10.1.1"/>
    </reaction>
</comment>
<dbReference type="SUPFAM" id="SSF63882">
    <property type="entry name" value="MoeA N-terminal region -like"/>
    <property type="match status" value="1"/>
</dbReference>
<dbReference type="OrthoDB" id="9804758at2"/>
<dbReference type="InterPro" id="IPR036425">
    <property type="entry name" value="MoaB/Mog-like_dom_sf"/>
</dbReference>
<dbReference type="FunFam" id="3.40.980.10:FF:000004">
    <property type="entry name" value="Molybdopterin molybdenumtransferase"/>
    <property type="match status" value="1"/>
</dbReference>
<dbReference type="PANTHER" id="PTHR10192:SF5">
    <property type="entry name" value="GEPHYRIN"/>
    <property type="match status" value="1"/>
</dbReference>
<comment type="caution">
    <text evidence="13">The sequence shown here is derived from an EMBL/GenBank/DDBJ whole genome shotgun (WGS) entry which is preliminary data.</text>
</comment>
<dbReference type="GO" id="GO:0046872">
    <property type="term" value="F:metal ion binding"/>
    <property type="evidence" value="ECO:0007669"/>
    <property type="project" value="UniProtKB-UniRule"/>
</dbReference>
<evidence type="ECO:0000256" key="10">
    <source>
        <dbReference type="ARBA" id="ARBA00047317"/>
    </source>
</evidence>
<dbReference type="Pfam" id="PF00994">
    <property type="entry name" value="MoCF_biosynth"/>
    <property type="match status" value="1"/>
</dbReference>
<reference evidence="14" key="1">
    <citation type="submission" date="2018-05" db="EMBL/GenBank/DDBJ databases">
        <title>Ignatzschineria dubaiensis sp. nov., isolated from necrotic foot tissues of dromedaries (Camelus dromedarius) and associated maggots in Dubai, United Arab Emirates.</title>
        <authorList>
            <person name="Tsang C.C."/>
            <person name="Tang J.Y.M."/>
            <person name="Fong J.Y.H."/>
            <person name="Kinne J."/>
            <person name="Lee H.H."/>
            <person name="Joseph M."/>
            <person name="Jose S."/>
            <person name="Schuster R.K."/>
            <person name="Tang Y."/>
            <person name="Sivakumar S."/>
            <person name="Chen J.H.K."/>
            <person name="Teng J.L.L."/>
            <person name="Lau S.K.P."/>
            <person name="Wernery U."/>
            <person name="Woo P.C.Y."/>
        </authorList>
    </citation>
    <scope>NUCLEOTIDE SEQUENCE [LARGE SCALE GENOMIC DNA]</scope>
    <source>
        <strain evidence="14">KCTC 22644</strain>
    </source>
</reference>
<dbReference type="PANTHER" id="PTHR10192">
    <property type="entry name" value="MOLYBDOPTERIN BIOSYNTHESIS PROTEIN"/>
    <property type="match status" value="1"/>
</dbReference>
<dbReference type="InterPro" id="IPR005111">
    <property type="entry name" value="MoeA_C_domain_IV"/>
</dbReference>
<dbReference type="UniPathway" id="UPA00344"/>
<evidence type="ECO:0000256" key="4">
    <source>
        <dbReference type="ARBA" id="ARBA00010763"/>
    </source>
</evidence>
<dbReference type="Pfam" id="PF03454">
    <property type="entry name" value="MoeA_C"/>
    <property type="match status" value="1"/>
</dbReference>
<dbReference type="GO" id="GO:0006777">
    <property type="term" value="P:Mo-molybdopterin cofactor biosynthetic process"/>
    <property type="evidence" value="ECO:0007669"/>
    <property type="project" value="UniProtKB-UniRule"/>
</dbReference>
<evidence type="ECO:0000256" key="9">
    <source>
        <dbReference type="ARBA" id="ARBA00023150"/>
    </source>
</evidence>
<evidence type="ECO:0000259" key="12">
    <source>
        <dbReference type="SMART" id="SM00852"/>
    </source>
</evidence>
<evidence type="ECO:0000256" key="3">
    <source>
        <dbReference type="ARBA" id="ARBA00005046"/>
    </source>
</evidence>
<dbReference type="SUPFAM" id="SSF63867">
    <property type="entry name" value="MoeA C-terminal domain-like"/>
    <property type="match status" value="1"/>
</dbReference>
<evidence type="ECO:0000256" key="2">
    <source>
        <dbReference type="ARBA" id="ARBA00002901"/>
    </source>
</evidence>
<keyword evidence="8 11" id="KW-0460">Magnesium</keyword>
<keyword evidence="5 11" id="KW-0500">Molybdenum</keyword>
<keyword evidence="6 11" id="KW-0808">Transferase</keyword>
<keyword evidence="7 11" id="KW-0479">Metal-binding</keyword>
<evidence type="ECO:0000313" key="14">
    <source>
        <dbReference type="Proteomes" id="UP000245020"/>
    </source>
</evidence>
<dbReference type="Gene3D" id="3.90.105.10">
    <property type="entry name" value="Molybdopterin biosynthesis moea protein, domain 2"/>
    <property type="match status" value="1"/>
</dbReference>
<sequence length="401" mass="44245">MKSYDVALRELLAGMTLERAVERLPLSQAYNRQLAMDVVANYDTPQFDNSAMDGYALCDPEGDRLEFRVVERILAGDAVSSSLEPGEAARIFTGAKVPGNSTTVVMQEQTKVEGHTLMLMEPIASGQNIRYKAEEIKKGAVLFHKGHLLDPAAIALLASQGVWEVDVYTPLRMTVFSTGNELKEPWETITESQIFDANRYQLLAWIHSLGKVIDGGILRDSYEDVLSALTRATKENDLIILSGGASVGEADFIAKAITELGELNMWKLAIKPGKPFGWGKIGQCHILMLPGNPVSAYATFYLLAYPALKKLMGLSPQLPQLMATINFGSDKIQPRREFLRGNFYQDERGEYFVDSVGRQGSAMLSGLSDANCLIEMKENQTTAKGSRVRIYPLPKEMPLKG</sequence>
<feature type="domain" description="MoaB/Mog" evidence="12">
    <location>
        <begin position="174"/>
        <end position="310"/>
    </location>
</feature>
<evidence type="ECO:0000256" key="1">
    <source>
        <dbReference type="ARBA" id="ARBA00001946"/>
    </source>
</evidence>
<dbReference type="Gene3D" id="2.170.190.11">
    <property type="entry name" value="Molybdopterin biosynthesis moea protein, domain 3"/>
    <property type="match status" value="1"/>
</dbReference>
<gene>
    <name evidence="13" type="ORF">DC083_05315</name>
</gene>
<comment type="pathway">
    <text evidence="3 11">Cofactor biosynthesis; molybdopterin biosynthesis.</text>
</comment>
<dbReference type="SMART" id="SM00852">
    <property type="entry name" value="MoCF_biosynth"/>
    <property type="match status" value="1"/>
</dbReference>
<name>A0A2U2AF84_9GAMM</name>
<dbReference type="Pfam" id="PF03453">
    <property type="entry name" value="MoeA_N"/>
    <property type="match status" value="1"/>
</dbReference>
<dbReference type="InterPro" id="IPR005110">
    <property type="entry name" value="MoeA_linker/N"/>
</dbReference>
<comment type="function">
    <text evidence="2 11">Catalyzes the insertion of molybdate into adenylated molybdopterin with the concomitant release of AMP.</text>
</comment>
<dbReference type="RefSeq" id="WP_109189201.1">
    <property type="nucleotide sequence ID" value="NZ_BMYA01000003.1"/>
</dbReference>
<comment type="similarity">
    <text evidence="4 11">Belongs to the MoeA family.</text>
</comment>
<dbReference type="InterPro" id="IPR038987">
    <property type="entry name" value="MoeA-like"/>
</dbReference>
<dbReference type="Proteomes" id="UP000245020">
    <property type="component" value="Unassembled WGS sequence"/>
</dbReference>
<dbReference type="InterPro" id="IPR036135">
    <property type="entry name" value="MoeA_linker/N_sf"/>
</dbReference>
<dbReference type="EMBL" id="QEWQ01000003">
    <property type="protein sequence ID" value="PWD81310.1"/>
    <property type="molecule type" value="Genomic_DNA"/>
</dbReference>
<dbReference type="AlphaFoldDB" id="A0A2U2AF84"/>
<dbReference type="NCBIfam" id="NF045515">
    <property type="entry name" value="Glp_gephyrin"/>
    <property type="match status" value="1"/>
</dbReference>